<keyword evidence="5" id="KW-1185">Reference proteome</keyword>
<dbReference type="SUPFAM" id="SSF54637">
    <property type="entry name" value="Thioesterase/thiol ester dehydrase-isomerase"/>
    <property type="match status" value="1"/>
</dbReference>
<dbReference type="InterPro" id="IPR029069">
    <property type="entry name" value="HotDog_dom_sf"/>
</dbReference>
<dbReference type="InterPro" id="IPR003736">
    <property type="entry name" value="PAAI_dom"/>
</dbReference>
<evidence type="ECO:0000313" key="5">
    <source>
        <dbReference type="Proteomes" id="UP000076825"/>
    </source>
</evidence>
<dbReference type="GeneID" id="56589192"/>
<dbReference type="STRING" id="123899.SAMEA3906487_03573"/>
<dbReference type="GO" id="GO:0047617">
    <property type="term" value="F:fatty acyl-CoA hydrolase activity"/>
    <property type="evidence" value="ECO:0007669"/>
    <property type="project" value="InterPro"/>
</dbReference>
<evidence type="ECO:0000259" key="3">
    <source>
        <dbReference type="Pfam" id="PF03061"/>
    </source>
</evidence>
<protein>
    <submittedName>
        <fullName evidence="4">Thioesterase-like protein</fullName>
    </submittedName>
</protein>
<gene>
    <name evidence="4" type="ORF">SAMEA3906487_03573</name>
</gene>
<dbReference type="KEGG" id="btrm:SAMEA390648703573"/>
<dbReference type="PANTHER" id="PTHR21660">
    <property type="entry name" value="THIOESTERASE SUPERFAMILY MEMBER-RELATED"/>
    <property type="match status" value="1"/>
</dbReference>
<dbReference type="eggNOG" id="COG2050">
    <property type="taxonomic scope" value="Bacteria"/>
</dbReference>
<evidence type="ECO:0000256" key="1">
    <source>
        <dbReference type="ARBA" id="ARBA00008324"/>
    </source>
</evidence>
<keyword evidence="2" id="KW-0378">Hydrolase</keyword>
<dbReference type="Pfam" id="PF03061">
    <property type="entry name" value="4HBT"/>
    <property type="match status" value="1"/>
</dbReference>
<dbReference type="InterPro" id="IPR006683">
    <property type="entry name" value="Thioestr_dom"/>
</dbReference>
<dbReference type="InterPro" id="IPR039298">
    <property type="entry name" value="ACOT13"/>
</dbReference>
<dbReference type="CDD" id="cd03443">
    <property type="entry name" value="PaaI_thioesterase"/>
    <property type="match status" value="1"/>
</dbReference>
<dbReference type="PATRIC" id="fig|123899.6.peg.3574"/>
<evidence type="ECO:0000256" key="2">
    <source>
        <dbReference type="ARBA" id="ARBA00022801"/>
    </source>
</evidence>
<dbReference type="OrthoDB" id="4717506at2"/>
<dbReference type="AlphaFoldDB" id="A0A157R4B0"/>
<proteinExistence type="inferred from homology"/>
<sequence length="142" mass="15140">MTDSTQHETPATDYFGLHIPLMNLMGLIPEAIEDGAARCRLPWREALTNSRGHVHGGTLMSVLDFTMSAAARGTRNNVGMATIDMNTSFLAPALGDLIVSARCLRLGKSIAFCEGEIHNASGELVAKSSATFKLVPQRPGGD</sequence>
<comment type="similarity">
    <text evidence="1">Belongs to the thioesterase PaaI family.</text>
</comment>
<reference evidence="4 5" key="1">
    <citation type="submission" date="2016-04" db="EMBL/GenBank/DDBJ databases">
        <authorList>
            <consortium name="Pathogen Informatics"/>
        </authorList>
    </citation>
    <scope>NUCLEOTIDE SEQUENCE [LARGE SCALE GENOMIC DNA]</scope>
    <source>
        <strain evidence="4 5">H044680328</strain>
    </source>
</reference>
<feature type="domain" description="Thioesterase" evidence="3">
    <location>
        <begin position="52"/>
        <end position="126"/>
    </location>
</feature>
<evidence type="ECO:0000313" key="4">
    <source>
        <dbReference type="EMBL" id="SAI73226.1"/>
    </source>
</evidence>
<dbReference type="Gene3D" id="3.10.129.10">
    <property type="entry name" value="Hotdog Thioesterase"/>
    <property type="match status" value="1"/>
</dbReference>
<organism evidence="4 5">
    <name type="scientific">Bordetella trematum</name>
    <dbReference type="NCBI Taxonomy" id="123899"/>
    <lineage>
        <taxon>Bacteria</taxon>
        <taxon>Pseudomonadati</taxon>
        <taxon>Pseudomonadota</taxon>
        <taxon>Betaproteobacteria</taxon>
        <taxon>Burkholderiales</taxon>
        <taxon>Alcaligenaceae</taxon>
        <taxon>Bordetella</taxon>
    </lineage>
</organism>
<accession>A0A157R4B0</accession>
<dbReference type="RefSeq" id="WP_025514779.1">
    <property type="nucleotide sequence ID" value="NZ_CP016340.1"/>
</dbReference>
<dbReference type="PANTHER" id="PTHR21660:SF1">
    <property type="entry name" value="ACYL-COENZYME A THIOESTERASE 13"/>
    <property type="match status" value="1"/>
</dbReference>
<dbReference type="EMBL" id="LT546645">
    <property type="protein sequence ID" value="SAI73226.1"/>
    <property type="molecule type" value="Genomic_DNA"/>
</dbReference>
<dbReference type="NCBIfam" id="TIGR00369">
    <property type="entry name" value="unchar_dom_1"/>
    <property type="match status" value="1"/>
</dbReference>
<dbReference type="Proteomes" id="UP000076825">
    <property type="component" value="Chromosome 1"/>
</dbReference>
<name>A0A157R4B0_9BORD</name>